<reference evidence="1" key="1">
    <citation type="submission" date="2021-01" db="EMBL/GenBank/DDBJ databases">
        <title>Whole genome shotgun sequence of Planobispora takensis NBRC 109077.</title>
        <authorList>
            <person name="Komaki H."/>
            <person name="Tamura T."/>
        </authorList>
    </citation>
    <scope>NUCLEOTIDE SEQUENCE</scope>
    <source>
        <strain evidence="1">NBRC 109077</strain>
    </source>
</reference>
<dbReference type="Proteomes" id="UP000634476">
    <property type="component" value="Unassembled WGS sequence"/>
</dbReference>
<sequence length="197" mass="21358">MAYIELATLKTALGVTDTSRDALLQQAIAAATSSINERCGRTFGRTGMASPRLFRPYGRATRTACGESLVVDDIATDAGLVVEVGDGTAWTEVHASRLETEPDNALAKGRPVTALTLRYSWWSLYRQVRVTAEWGWPAVPDGIAQATLIQASRLYRRKDSPEGVAGSSEWGLVRLPHLDPDVRALVDPYRLPGFGSA</sequence>
<keyword evidence="2" id="KW-1185">Reference proteome</keyword>
<dbReference type="RefSeq" id="WP_203872598.1">
    <property type="nucleotide sequence ID" value="NZ_BOOK01000001.1"/>
</dbReference>
<proteinExistence type="predicted"/>
<evidence type="ECO:0000313" key="2">
    <source>
        <dbReference type="Proteomes" id="UP000634476"/>
    </source>
</evidence>
<name>A0A8J3SSV1_9ACTN</name>
<dbReference type="Gene3D" id="1.10.3230.30">
    <property type="entry name" value="Phage gp6-like head-tail connector protein"/>
    <property type="match status" value="1"/>
</dbReference>
<evidence type="ECO:0008006" key="3">
    <source>
        <dbReference type="Google" id="ProtNLM"/>
    </source>
</evidence>
<comment type="caution">
    <text evidence="1">The sequence shown here is derived from an EMBL/GenBank/DDBJ whole genome shotgun (WGS) entry which is preliminary data.</text>
</comment>
<gene>
    <name evidence="1" type="ORF">Pta02_01040</name>
</gene>
<accession>A0A8J3SSV1</accession>
<protein>
    <recommendedName>
        <fullName evidence="3">Phage gp6-like head-tail connector protein</fullName>
    </recommendedName>
</protein>
<organism evidence="1 2">
    <name type="scientific">Planobispora takensis</name>
    <dbReference type="NCBI Taxonomy" id="1367882"/>
    <lineage>
        <taxon>Bacteria</taxon>
        <taxon>Bacillati</taxon>
        <taxon>Actinomycetota</taxon>
        <taxon>Actinomycetes</taxon>
        <taxon>Streptosporangiales</taxon>
        <taxon>Streptosporangiaceae</taxon>
        <taxon>Planobispora</taxon>
    </lineage>
</organism>
<evidence type="ECO:0000313" key="1">
    <source>
        <dbReference type="EMBL" id="GIH98095.1"/>
    </source>
</evidence>
<dbReference type="EMBL" id="BOOK01000001">
    <property type="protein sequence ID" value="GIH98095.1"/>
    <property type="molecule type" value="Genomic_DNA"/>
</dbReference>
<dbReference type="InterPro" id="IPR021146">
    <property type="entry name" value="Phage_gp6-like_head-tail"/>
</dbReference>
<dbReference type="AlphaFoldDB" id="A0A8J3SSV1"/>
<dbReference type="Pfam" id="PF05135">
    <property type="entry name" value="Phage_connect_1"/>
    <property type="match status" value="1"/>
</dbReference>